<reference evidence="2 3" key="1">
    <citation type="journal article" date="2016" name="Mol. Biol. Evol.">
        <title>Comparative Genomics of Early-Diverging Mushroom-Forming Fungi Provides Insights into the Origins of Lignocellulose Decay Capabilities.</title>
        <authorList>
            <person name="Nagy L.G."/>
            <person name="Riley R."/>
            <person name="Tritt A."/>
            <person name="Adam C."/>
            <person name="Daum C."/>
            <person name="Floudas D."/>
            <person name="Sun H."/>
            <person name="Yadav J.S."/>
            <person name="Pangilinan J."/>
            <person name="Larsson K.H."/>
            <person name="Matsuura K."/>
            <person name="Barry K."/>
            <person name="Labutti K."/>
            <person name="Kuo R."/>
            <person name="Ohm R.A."/>
            <person name="Bhattacharya S.S."/>
            <person name="Shirouzu T."/>
            <person name="Yoshinaga Y."/>
            <person name="Martin F.M."/>
            <person name="Grigoriev I.V."/>
            <person name="Hibbett D.S."/>
        </authorList>
    </citation>
    <scope>NUCLEOTIDE SEQUENCE [LARGE SCALE GENOMIC DNA]</scope>
    <source>
        <strain evidence="2 3">HHB9708</strain>
    </source>
</reference>
<feature type="compositionally biased region" description="Basic and acidic residues" evidence="1">
    <location>
        <begin position="87"/>
        <end position="98"/>
    </location>
</feature>
<keyword evidence="3" id="KW-1185">Reference proteome</keyword>
<dbReference type="AlphaFoldDB" id="A0A164UTN6"/>
<protein>
    <submittedName>
        <fullName evidence="2">Uncharacterized protein</fullName>
    </submittedName>
</protein>
<feature type="compositionally biased region" description="Acidic residues" evidence="1">
    <location>
        <begin position="13"/>
        <end position="44"/>
    </location>
</feature>
<evidence type="ECO:0000256" key="1">
    <source>
        <dbReference type="SAM" id="MobiDB-lite"/>
    </source>
</evidence>
<accession>A0A164UTN6</accession>
<organism evidence="2 3">
    <name type="scientific">Sistotremastrum niveocremeum HHB9708</name>
    <dbReference type="NCBI Taxonomy" id="1314777"/>
    <lineage>
        <taxon>Eukaryota</taxon>
        <taxon>Fungi</taxon>
        <taxon>Dikarya</taxon>
        <taxon>Basidiomycota</taxon>
        <taxon>Agaricomycotina</taxon>
        <taxon>Agaricomycetes</taxon>
        <taxon>Sistotremastrales</taxon>
        <taxon>Sistotremastraceae</taxon>
        <taxon>Sertulicium</taxon>
        <taxon>Sertulicium niveocremeum</taxon>
    </lineage>
</organism>
<feature type="region of interest" description="Disordered" evidence="1">
    <location>
        <begin position="1"/>
        <end position="130"/>
    </location>
</feature>
<dbReference type="Proteomes" id="UP000076722">
    <property type="component" value="Unassembled WGS sequence"/>
</dbReference>
<evidence type="ECO:0000313" key="2">
    <source>
        <dbReference type="EMBL" id="KZS93528.1"/>
    </source>
</evidence>
<proteinExistence type="predicted"/>
<evidence type="ECO:0000313" key="3">
    <source>
        <dbReference type="Proteomes" id="UP000076722"/>
    </source>
</evidence>
<name>A0A164UTN6_9AGAM</name>
<gene>
    <name evidence="2" type="ORF">SISNIDRAFT_485774</name>
</gene>
<dbReference type="EMBL" id="KV419407">
    <property type="protein sequence ID" value="KZS93528.1"/>
    <property type="molecule type" value="Genomic_DNA"/>
</dbReference>
<sequence>MAESAIDPKLQPEEEDEEDDDYELPAEEEGEEESDEDEEDEDQGESLTALLLGDTSRVTDNDDDNDRSWTPDGGVDPAEVEDDEEHDDAKATEEKAKSTDATAVANGASVGTKRARDDVDEGTESKKTKV</sequence>